<dbReference type="InterPro" id="IPR033181">
    <property type="entry name" value="Mic26_fungi"/>
</dbReference>
<organism evidence="3 4">
    <name type="scientific">Hermanssonia centrifuga</name>
    <dbReference type="NCBI Taxonomy" id="98765"/>
    <lineage>
        <taxon>Eukaryota</taxon>
        <taxon>Fungi</taxon>
        <taxon>Dikarya</taxon>
        <taxon>Basidiomycota</taxon>
        <taxon>Agaricomycotina</taxon>
        <taxon>Agaricomycetes</taxon>
        <taxon>Polyporales</taxon>
        <taxon>Meruliaceae</taxon>
        <taxon>Hermanssonia</taxon>
    </lineage>
</organism>
<name>A0A2R6NWL2_9APHY</name>
<dbReference type="PANTHER" id="PTHR28268">
    <property type="entry name" value="MICOS SUBUNIT MIC26"/>
    <property type="match status" value="1"/>
</dbReference>
<comment type="caution">
    <text evidence="3">The sequence shown here is derived from an EMBL/GenBank/DDBJ whole genome shotgun (WGS) entry which is preliminary data.</text>
</comment>
<keyword evidence="4" id="KW-1185">Reference proteome</keyword>
<dbReference type="STRING" id="98765.A0A2R6NWL2"/>
<dbReference type="EMBL" id="MLYV02000740">
    <property type="protein sequence ID" value="PSR78459.1"/>
    <property type="molecule type" value="Genomic_DNA"/>
</dbReference>
<dbReference type="PANTHER" id="PTHR28268:SF1">
    <property type="entry name" value="MICOS SUBUNIT MIC26"/>
    <property type="match status" value="1"/>
</dbReference>
<gene>
    <name evidence="3" type="ORF">PHLCEN_2v7402</name>
</gene>
<keyword evidence="1" id="KW-0999">Mitochondrion inner membrane</keyword>
<dbReference type="GO" id="GO:0042407">
    <property type="term" value="P:cristae formation"/>
    <property type="evidence" value="ECO:0007669"/>
    <property type="project" value="InterPro"/>
</dbReference>
<dbReference type="AlphaFoldDB" id="A0A2R6NWL2"/>
<comment type="subcellular location">
    <subcellularLocation>
        <location evidence="1">Mitochondrion inner membrane</location>
    </subcellularLocation>
</comment>
<dbReference type="OrthoDB" id="2399148at2759"/>
<dbReference type="Proteomes" id="UP000186601">
    <property type="component" value="Unassembled WGS sequence"/>
</dbReference>
<sequence>MTDPNVVTAFAAAPLPAIPAEAASPHSTMLRGRLPRRTFLTAAAAVLTLHDTREKLPIYPSPEPVIFVQETPSELQRQIGNVREAATATYLDARARVQEVVSRWIGVEQAVERILGSVGRVQSLVAPEEPLNPALLYVGVATLTGSVLGRNRILFTRLLLPPTLFVLSFNHFLPKTAHNVSEYLGSLEERYLPTVAEKHAIANAHSAMTWERAKEATASGRESVTRNVGDVLARLQAVTGLKLQGALGVSQPFKQATKSQVQEIVHVVQQKTEEARENVEAKVEETTEIVEKKVNEIKRLV</sequence>
<protein>
    <recommendedName>
        <fullName evidence="1">MICOS complex subunit</fullName>
    </recommendedName>
</protein>
<dbReference type="InterPro" id="IPR019166">
    <property type="entry name" value="MIC26/MIC27"/>
</dbReference>
<reference evidence="3 4" key="1">
    <citation type="submission" date="2018-02" db="EMBL/GenBank/DDBJ databases">
        <title>Genome sequence of the basidiomycete white-rot fungus Phlebia centrifuga.</title>
        <authorList>
            <person name="Granchi Z."/>
            <person name="Peng M."/>
            <person name="de Vries R.P."/>
            <person name="Hilden K."/>
            <person name="Makela M.R."/>
            <person name="Grigoriev I."/>
            <person name="Riley R."/>
        </authorList>
    </citation>
    <scope>NUCLEOTIDE SEQUENCE [LARGE SCALE GENOMIC DNA]</scope>
    <source>
        <strain evidence="3 4">FBCC195</strain>
    </source>
</reference>
<evidence type="ECO:0000313" key="3">
    <source>
        <dbReference type="EMBL" id="PSR78459.1"/>
    </source>
</evidence>
<accession>A0A2R6NWL2</accession>
<keyword evidence="1" id="KW-0496">Mitochondrion</keyword>
<dbReference type="GO" id="GO:0044284">
    <property type="term" value="C:mitochondrial crista junction"/>
    <property type="evidence" value="ECO:0007669"/>
    <property type="project" value="TreeGrafter"/>
</dbReference>
<keyword evidence="2" id="KW-0175">Coiled coil</keyword>
<dbReference type="Pfam" id="PF09769">
    <property type="entry name" value="ApoO"/>
    <property type="match status" value="1"/>
</dbReference>
<evidence type="ECO:0000256" key="1">
    <source>
        <dbReference type="RuleBase" id="RU363021"/>
    </source>
</evidence>
<feature type="coiled-coil region" evidence="2">
    <location>
        <begin position="269"/>
        <end position="296"/>
    </location>
</feature>
<keyword evidence="1" id="KW-0472">Membrane</keyword>
<comment type="function">
    <text evidence="1">Component of the MICOS complex, a large protein complex of the mitochondrial inner membrane that plays crucial roles in the maintenance of crista junctions, inner membrane architecture, and formation of contact sites to the outer membrane.</text>
</comment>
<comment type="subunit">
    <text evidence="1">Component of the mitochondrial contact site and cristae organizing system (MICOS) complex.</text>
</comment>
<dbReference type="GO" id="GO:0061617">
    <property type="term" value="C:MICOS complex"/>
    <property type="evidence" value="ECO:0007669"/>
    <property type="project" value="UniProtKB-UniRule"/>
</dbReference>
<proteinExistence type="predicted"/>
<evidence type="ECO:0000313" key="4">
    <source>
        <dbReference type="Proteomes" id="UP000186601"/>
    </source>
</evidence>
<evidence type="ECO:0000256" key="2">
    <source>
        <dbReference type="SAM" id="Coils"/>
    </source>
</evidence>